<sequence length="441" mass="50005">MANEQEDLVLHDDPKNTHETQMNTGNANRDASHPIPPWREILERLKQQEGKMKTQGAESALQKEHIQRLESENGQMKVVLEGYQRPLHAEETDNHQVGEAVEKENHANNNHPGNRIWDEVEEITEVEALRTAPQKRTTELMITGSRSMASRETEKLQEMMWNKLLALEAKSQMGIHSEWARMEGSTLSPFGNHILRTEAPPRYVAPKLPEYNGAGDPLEYVCQFEQKMLTVSVLLEDLEAIKCKTSTQGLRGPALRWFTTCCPEHGDKSANARIAAWLEVKKGNNSGTRPVPNKGPNHSAGVRGSGAVRPHNRTENCSANERNTRGTVIASMGQTRQPNTQWSEEELPRMTITLTEMMRQLRGMKETKWPTKMNTDPDKRDKSRYCAFHGEHGHATYECRPLKIEVNRLAREGFFRDCLATDSTLHVQQGCDKRSTPPTIH</sequence>
<feature type="compositionally biased region" description="Basic and acidic residues" evidence="1">
    <location>
        <begin position="8"/>
        <end position="18"/>
    </location>
</feature>
<evidence type="ECO:0000313" key="2">
    <source>
        <dbReference type="EnsemblPlants" id="cds.evm.model.09.866"/>
    </source>
</evidence>
<keyword evidence="3" id="KW-1185">Reference proteome</keyword>
<evidence type="ECO:0000256" key="1">
    <source>
        <dbReference type="SAM" id="MobiDB-lite"/>
    </source>
</evidence>
<dbReference type="Proteomes" id="UP000596661">
    <property type="component" value="Chromosome 9"/>
</dbReference>
<feature type="region of interest" description="Disordered" evidence="1">
    <location>
        <begin position="1"/>
        <end position="34"/>
    </location>
</feature>
<accession>A0A803QHL9</accession>
<dbReference type="AlphaFoldDB" id="A0A803QHL9"/>
<organism evidence="2 3">
    <name type="scientific">Cannabis sativa</name>
    <name type="common">Hemp</name>
    <name type="synonym">Marijuana</name>
    <dbReference type="NCBI Taxonomy" id="3483"/>
    <lineage>
        <taxon>Eukaryota</taxon>
        <taxon>Viridiplantae</taxon>
        <taxon>Streptophyta</taxon>
        <taxon>Embryophyta</taxon>
        <taxon>Tracheophyta</taxon>
        <taxon>Spermatophyta</taxon>
        <taxon>Magnoliopsida</taxon>
        <taxon>eudicotyledons</taxon>
        <taxon>Gunneridae</taxon>
        <taxon>Pentapetalae</taxon>
        <taxon>rosids</taxon>
        <taxon>fabids</taxon>
        <taxon>Rosales</taxon>
        <taxon>Cannabaceae</taxon>
        <taxon>Cannabis</taxon>
    </lineage>
</organism>
<evidence type="ECO:0000313" key="3">
    <source>
        <dbReference type="Proteomes" id="UP000596661"/>
    </source>
</evidence>
<name>A0A803QHL9_CANSA</name>
<evidence type="ECO:0008006" key="4">
    <source>
        <dbReference type="Google" id="ProtNLM"/>
    </source>
</evidence>
<reference evidence="2" key="2">
    <citation type="submission" date="2021-03" db="UniProtKB">
        <authorList>
            <consortium name="EnsemblPlants"/>
        </authorList>
    </citation>
    <scope>IDENTIFICATION</scope>
</reference>
<dbReference type="EMBL" id="UZAU01000740">
    <property type="status" value="NOT_ANNOTATED_CDS"/>
    <property type="molecule type" value="Genomic_DNA"/>
</dbReference>
<dbReference type="EnsemblPlants" id="evm.model.09.866">
    <property type="protein sequence ID" value="cds.evm.model.09.866"/>
    <property type="gene ID" value="evm.TU.09.866"/>
</dbReference>
<reference evidence="2" key="1">
    <citation type="submission" date="2018-11" db="EMBL/GenBank/DDBJ databases">
        <authorList>
            <person name="Grassa J C."/>
        </authorList>
    </citation>
    <scope>NUCLEOTIDE SEQUENCE [LARGE SCALE GENOMIC DNA]</scope>
</reference>
<proteinExistence type="predicted"/>
<protein>
    <recommendedName>
        <fullName evidence="4">Retrotransposon gag domain-containing protein</fullName>
    </recommendedName>
</protein>
<feature type="compositionally biased region" description="Polar residues" evidence="1">
    <location>
        <begin position="19"/>
        <end position="29"/>
    </location>
</feature>
<dbReference type="Gramene" id="evm.model.09.866">
    <property type="protein sequence ID" value="cds.evm.model.09.866"/>
    <property type="gene ID" value="evm.TU.09.866"/>
</dbReference>
<feature type="region of interest" description="Disordered" evidence="1">
    <location>
        <begin position="283"/>
        <end position="319"/>
    </location>
</feature>